<sequence>MGLASPYSLNGWPPDVSSPKLRCKNDISQKSQPVVAFLLSVFIRTGVASSFDGRIRRRLPRVAVRPEFHRGRELLAVLRLPDPAFGDPSTRTFVHGVGRAISP</sequence>
<dbReference type="EMBL" id="BA000040">
    <property type="protein sequence ID" value="BAC50271.1"/>
    <property type="molecule type" value="Genomic_DNA"/>
</dbReference>
<dbReference type="EnsemblBacteria" id="BAC50271">
    <property type="protein sequence ID" value="BAC50271"/>
    <property type="gene ID" value="BAC50271"/>
</dbReference>
<accession>Q89KA3</accession>
<gene>
    <name evidence="1" type="ordered locus">bll5006</name>
</gene>
<dbReference type="Proteomes" id="UP000002526">
    <property type="component" value="Chromosome"/>
</dbReference>
<evidence type="ECO:0000313" key="1">
    <source>
        <dbReference type="EMBL" id="BAC50271.1"/>
    </source>
</evidence>
<dbReference type="AlphaFoldDB" id="Q89KA3"/>
<dbReference type="KEGG" id="bja:bll5006"/>
<name>Q89KA3_BRADU</name>
<proteinExistence type="predicted"/>
<reference evidence="2" key="1">
    <citation type="journal article" date="2002" name="DNA Res.">
        <title>Complete genomic sequence of nitrogen-fixing symbiotic bacterium Bradyrhizobium japonicum USDA110.</title>
        <authorList>
            <person name="Kaneko T."/>
            <person name="Nakamura Y."/>
            <person name="Sato S."/>
            <person name="Minamisawa K."/>
            <person name="Uchiumi T."/>
            <person name="Sasamoto S."/>
            <person name="Watanabe A."/>
            <person name="Idesawa K."/>
            <person name="Iriguchi M."/>
            <person name="Kawashima K."/>
            <person name="Kohara M."/>
            <person name="Matsumoto M."/>
            <person name="Shimpo S."/>
            <person name="Tsuruoka H."/>
            <person name="Wada T."/>
            <person name="Yamada M."/>
            <person name="Tabata S."/>
        </authorList>
    </citation>
    <scope>NUCLEOTIDE SEQUENCE [LARGE SCALE GENOMIC DNA]</scope>
    <source>
        <strain evidence="2">JCM 10833 / BCRC 13528 / IAM 13628 / NBRC 14792 / USDA 110</strain>
    </source>
</reference>
<dbReference type="InParanoid" id="Q89KA3"/>
<keyword evidence="2" id="KW-1185">Reference proteome</keyword>
<dbReference type="HOGENOM" id="CLU_2258305_0_0_5"/>
<protein>
    <submittedName>
        <fullName evidence="1">Bll5006 protein</fullName>
    </submittedName>
</protein>
<organism evidence="1 2">
    <name type="scientific">Bradyrhizobium diazoefficiens (strain JCM 10833 / BCRC 13528 / IAM 13628 / NBRC 14792 / USDA 110)</name>
    <dbReference type="NCBI Taxonomy" id="224911"/>
    <lineage>
        <taxon>Bacteria</taxon>
        <taxon>Pseudomonadati</taxon>
        <taxon>Pseudomonadota</taxon>
        <taxon>Alphaproteobacteria</taxon>
        <taxon>Hyphomicrobiales</taxon>
        <taxon>Nitrobacteraceae</taxon>
        <taxon>Bradyrhizobium</taxon>
    </lineage>
</organism>
<evidence type="ECO:0000313" key="2">
    <source>
        <dbReference type="Proteomes" id="UP000002526"/>
    </source>
</evidence>